<dbReference type="Pfam" id="PF07992">
    <property type="entry name" value="Pyr_redox_2"/>
    <property type="match status" value="1"/>
</dbReference>
<dbReference type="InterPro" id="IPR051691">
    <property type="entry name" value="Metab_Enz_Cyan_OpOx_G3PDH"/>
</dbReference>
<dbReference type="PIRSF" id="PIRSF037495">
    <property type="entry name" value="Opine_OX_OoxA/HcnB"/>
    <property type="match status" value="1"/>
</dbReference>
<evidence type="ECO:0000259" key="2">
    <source>
        <dbReference type="Pfam" id="PF04324"/>
    </source>
</evidence>
<dbReference type="InterPro" id="IPR041854">
    <property type="entry name" value="BFD-like_2Fe2S-bd_dom_sf"/>
</dbReference>
<dbReference type="CDD" id="cd19946">
    <property type="entry name" value="GlpA-like_Fer2_BFD-like"/>
    <property type="match status" value="1"/>
</dbReference>
<proteinExistence type="predicted"/>
<organism evidence="4 5">
    <name type="scientific">Teichococcus aestuarii</name>
    <dbReference type="NCBI Taxonomy" id="568898"/>
    <lineage>
        <taxon>Bacteria</taxon>
        <taxon>Pseudomonadati</taxon>
        <taxon>Pseudomonadota</taxon>
        <taxon>Alphaproteobacteria</taxon>
        <taxon>Acetobacterales</taxon>
        <taxon>Roseomonadaceae</taxon>
        <taxon>Roseomonas</taxon>
    </lineage>
</organism>
<feature type="domain" description="FAD/NAD(P)-binding" evidence="3">
    <location>
        <begin position="3"/>
        <end position="316"/>
    </location>
</feature>
<dbReference type="InterPro" id="IPR007419">
    <property type="entry name" value="BFD-like_2Fe2S-bd_dom"/>
</dbReference>
<name>A0A2U1V3S9_9PROT</name>
<evidence type="ECO:0000313" key="5">
    <source>
        <dbReference type="Proteomes" id="UP000245048"/>
    </source>
</evidence>
<dbReference type="PRINTS" id="PR00368">
    <property type="entry name" value="FADPNR"/>
</dbReference>
<evidence type="ECO:0000259" key="3">
    <source>
        <dbReference type="Pfam" id="PF07992"/>
    </source>
</evidence>
<dbReference type="Pfam" id="PF04324">
    <property type="entry name" value="Fer2_BFD"/>
    <property type="match status" value="1"/>
</dbReference>
<dbReference type="Gene3D" id="3.50.50.60">
    <property type="entry name" value="FAD/NAD(P)-binding domain"/>
    <property type="match status" value="2"/>
</dbReference>
<dbReference type="Gene3D" id="1.10.10.1100">
    <property type="entry name" value="BFD-like [2Fe-2S]-binding domain"/>
    <property type="match status" value="1"/>
</dbReference>
<dbReference type="SUPFAM" id="SSF51905">
    <property type="entry name" value="FAD/NAD(P)-binding domain"/>
    <property type="match status" value="1"/>
</dbReference>
<feature type="domain" description="BFD-like [2Fe-2S]-binding" evidence="2">
    <location>
        <begin position="376"/>
        <end position="427"/>
    </location>
</feature>
<gene>
    <name evidence="4" type="ORF">CR165_12890</name>
</gene>
<reference evidence="5" key="1">
    <citation type="submission" date="2017-10" db="EMBL/GenBank/DDBJ databases">
        <authorList>
            <person name="Toshchakov S.V."/>
            <person name="Goeva M.A."/>
        </authorList>
    </citation>
    <scope>NUCLEOTIDE SEQUENCE [LARGE SCALE GENOMIC DNA]</scope>
    <source>
        <strain evidence="5">JR1/69-1-13</strain>
    </source>
</reference>
<dbReference type="OrthoDB" id="9801699at2"/>
<keyword evidence="1" id="KW-0560">Oxidoreductase</keyword>
<dbReference type="EMBL" id="PDOA01000007">
    <property type="protein sequence ID" value="PWC28579.1"/>
    <property type="molecule type" value="Genomic_DNA"/>
</dbReference>
<dbReference type="PANTHER" id="PTHR42949:SF3">
    <property type="entry name" value="ANAEROBIC GLYCEROL-3-PHOSPHATE DEHYDROGENASE SUBUNIT B"/>
    <property type="match status" value="1"/>
</dbReference>
<dbReference type="RefSeq" id="WP_109517400.1">
    <property type="nucleotide sequence ID" value="NZ_PDOA01000007.1"/>
</dbReference>
<dbReference type="PRINTS" id="PR00469">
    <property type="entry name" value="PNDRDTASEII"/>
</dbReference>
<evidence type="ECO:0000313" key="4">
    <source>
        <dbReference type="EMBL" id="PWC28579.1"/>
    </source>
</evidence>
<accession>A0A2U1V3S9</accession>
<comment type="caution">
    <text evidence="4">The sequence shown here is derived from an EMBL/GenBank/DDBJ whole genome shotgun (WGS) entry which is preliminary data.</text>
</comment>
<evidence type="ECO:0000256" key="1">
    <source>
        <dbReference type="ARBA" id="ARBA00023002"/>
    </source>
</evidence>
<protein>
    <submittedName>
        <fullName evidence="4">FAD/NAD(P)-binding oxidoreductase</fullName>
    </submittedName>
</protein>
<dbReference type="InterPro" id="IPR023753">
    <property type="entry name" value="FAD/NAD-binding_dom"/>
</dbReference>
<dbReference type="GO" id="GO:0016491">
    <property type="term" value="F:oxidoreductase activity"/>
    <property type="evidence" value="ECO:0007669"/>
    <property type="project" value="UniProtKB-KW"/>
</dbReference>
<dbReference type="InterPro" id="IPR036188">
    <property type="entry name" value="FAD/NAD-bd_sf"/>
</dbReference>
<keyword evidence="5" id="KW-1185">Reference proteome</keyword>
<dbReference type="PANTHER" id="PTHR42949">
    <property type="entry name" value="ANAEROBIC GLYCEROL-3-PHOSPHATE DEHYDROGENASE SUBUNIT B"/>
    <property type="match status" value="1"/>
</dbReference>
<dbReference type="Proteomes" id="UP000245048">
    <property type="component" value="Unassembled WGS sequence"/>
</dbReference>
<dbReference type="InterPro" id="IPR017224">
    <property type="entry name" value="Opine_Oxase_asu/HCN_bsu"/>
</dbReference>
<dbReference type="AlphaFoldDB" id="A0A2U1V3S9"/>
<sequence>MEYDLAILGAGPAGMSAALEAAGLGLSVLVLDEQPAPGGQIFRGVERAAADPALAGEYAAAGAELARRFRAMPGIDYRPETQVWHIDAEAGLLSLRGPEGAPRGGGTARAARILLATGAQERPVPIPGWTLPGVMSAGAAQILLKQAGAVPKGRLVLAGQGPLLWLLAAQLARAGKAPALLLETTPRGALRHALRQGGLWQGRAMLAKGAALVWEARRAGMKIVSGVRGLRAEGEGSLRRVAWEGGGTECDTLLLHEGVIPATHISRALGLAHEWDAAQRCWRPVLDAWGASSAPRIAIAGDGAGIGGWQAAAEAGSLAALDAAHRAGKLDAAARDRRAAPHRAAMAEALALRPFLDALYAPAPEVLAPRDDATTVCRCEEITAGQVRQAARLGATGPNQVKAYLRAGMGPCQGRMCGTTVAALIAETRGASMEETGVLRPRAPYKPITVGELADLPEEELA</sequence>